<dbReference type="SUPFAM" id="SSF52058">
    <property type="entry name" value="L domain-like"/>
    <property type="match status" value="1"/>
</dbReference>
<dbReference type="InterPro" id="IPR032675">
    <property type="entry name" value="LRR_dom_sf"/>
</dbReference>
<evidence type="ECO:0000256" key="1">
    <source>
        <dbReference type="ARBA" id="ARBA00004370"/>
    </source>
</evidence>
<protein>
    <submittedName>
        <fullName evidence="9">Uncharacterized protein</fullName>
    </submittedName>
</protein>
<dbReference type="InterPro" id="IPR051809">
    <property type="entry name" value="Plant_receptor-like_S/T_kinase"/>
</dbReference>
<dbReference type="PANTHER" id="PTHR27008">
    <property type="entry name" value="OS04G0122200 PROTEIN"/>
    <property type="match status" value="1"/>
</dbReference>
<dbReference type="GO" id="GO:0016020">
    <property type="term" value="C:membrane"/>
    <property type="evidence" value="ECO:0007669"/>
    <property type="project" value="UniProtKB-SubCell"/>
</dbReference>
<keyword evidence="7" id="KW-0472">Membrane</keyword>
<evidence type="ECO:0000256" key="5">
    <source>
        <dbReference type="ARBA" id="ARBA00022737"/>
    </source>
</evidence>
<keyword evidence="6" id="KW-1133">Transmembrane helix</keyword>
<evidence type="ECO:0000256" key="7">
    <source>
        <dbReference type="ARBA" id="ARBA00023136"/>
    </source>
</evidence>
<accession>A0AA88UD21</accession>
<dbReference type="Proteomes" id="UP001187471">
    <property type="component" value="Unassembled WGS sequence"/>
</dbReference>
<comment type="caution">
    <text evidence="9">The sequence shown here is derived from an EMBL/GenBank/DDBJ whole genome shotgun (WGS) entry which is preliminary data.</text>
</comment>
<dbReference type="InterPro" id="IPR001611">
    <property type="entry name" value="Leu-rich_rpt"/>
</dbReference>
<dbReference type="AlphaFoldDB" id="A0AA88UD21"/>
<name>A0AA88UD21_9ASTE</name>
<organism evidence="9 10">
    <name type="scientific">Escallonia rubra</name>
    <dbReference type="NCBI Taxonomy" id="112253"/>
    <lineage>
        <taxon>Eukaryota</taxon>
        <taxon>Viridiplantae</taxon>
        <taxon>Streptophyta</taxon>
        <taxon>Embryophyta</taxon>
        <taxon>Tracheophyta</taxon>
        <taxon>Spermatophyta</taxon>
        <taxon>Magnoliopsida</taxon>
        <taxon>eudicotyledons</taxon>
        <taxon>Gunneridae</taxon>
        <taxon>Pentapetalae</taxon>
        <taxon>asterids</taxon>
        <taxon>campanulids</taxon>
        <taxon>Escalloniales</taxon>
        <taxon>Escalloniaceae</taxon>
        <taxon>Escallonia</taxon>
    </lineage>
</organism>
<evidence type="ECO:0000256" key="6">
    <source>
        <dbReference type="ARBA" id="ARBA00022989"/>
    </source>
</evidence>
<keyword evidence="5" id="KW-0677">Repeat</keyword>
<keyword evidence="8" id="KW-0325">Glycoprotein</keyword>
<evidence type="ECO:0000313" key="10">
    <source>
        <dbReference type="Proteomes" id="UP001187471"/>
    </source>
</evidence>
<gene>
    <name evidence="9" type="ORF">RJ640_023961</name>
</gene>
<dbReference type="FunFam" id="3.80.10.10:FF:000041">
    <property type="entry name" value="LRR receptor-like serine/threonine-protein kinase ERECTA"/>
    <property type="match status" value="1"/>
</dbReference>
<evidence type="ECO:0000256" key="8">
    <source>
        <dbReference type="ARBA" id="ARBA00023180"/>
    </source>
</evidence>
<dbReference type="Gene3D" id="3.80.10.10">
    <property type="entry name" value="Ribonuclease Inhibitor"/>
    <property type="match status" value="3"/>
</dbReference>
<keyword evidence="4" id="KW-0732">Signal</keyword>
<evidence type="ECO:0000313" key="9">
    <source>
        <dbReference type="EMBL" id="KAK2979890.1"/>
    </source>
</evidence>
<keyword evidence="2" id="KW-0433">Leucine-rich repeat</keyword>
<dbReference type="EMBL" id="JAVXUO010001700">
    <property type="protein sequence ID" value="KAK2979890.1"/>
    <property type="molecule type" value="Genomic_DNA"/>
</dbReference>
<evidence type="ECO:0000256" key="4">
    <source>
        <dbReference type="ARBA" id="ARBA00022729"/>
    </source>
</evidence>
<evidence type="ECO:0000256" key="2">
    <source>
        <dbReference type="ARBA" id="ARBA00022614"/>
    </source>
</evidence>
<reference evidence="9" key="1">
    <citation type="submission" date="2022-12" db="EMBL/GenBank/DDBJ databases">
        <title>Draft genome assemblies for two species of Escallonia (Escalloniales).</title>
        <authorList>
            <person name="Chanderbali A."/>
            <person name="Dervinis C."/>
            <person name="Anghel I."/>
            <person name="Soltis D."/>
            <person name="Soltis P."/>
            <person name="Zapata F."/>
        </authorList>
    </citation>
    <scope>NUCLEOTIDE SEQUENCE</scope>
    <source>
        <strain evidence="9">UCBG92.1500</strain>
        <tissue evidence="9">Leaf</tissue>
    </source>
</reference>
<evidence type="ECO:0000256" key="3">
    <source>
        <dbReference type="ARBA" id="ARBA00022692"/>
    </source>
</evidence>
<keyword evidence="10" id="KW-1185">Reference proteome</keyword>
<dbReference type="Pfam" id="PF00560">
    <property type="entry name" value="LRR_1"/>
    <property type="match status" value="3"/>
</dbReference>
<dbReference type="PANTHER" id="PTHR27008:SF585">
    <property type="entry name" value="PROTEIN KINASE DOMAIN-CONTAINING PROTEIN"/>
    <property type="match status" value="1"/>
</dbReference>
<sequence>MGELTFFLGLQIKQNKDGIFINQVKYTKELLKRFDMEASNAFDTPMSSSLKLDKDEKGKDVDIKRYRAAVFFALITSFSAISAVTNITTDEHALLSLKASTTTGWSTRVICNRHGRVASLNLSNMGLVGTIPPSMGNLSFPVSLDLSKTSFSGNIPRKRLICAESKKNQLGIQRLQRRASHAWHPNKSTRLHNQANFELLGTIPATIFNISTLQILAAVSNQLWGTLPLYTSHQLANLKRLFLGYNSLTRNLPDSISNASKLKRLDLIANNFSGIVPNSLELSFITSLTNCTKLTVLSIGENPIAGTLPVSIGNLSASLQYFYAYRCRIRGTIPNKISNLSSLIILSLLGNDLSGSIPNTIKGLQKLQGIAVHDNKLQESIPNDPCQLPNLSGPMPACLGNISSLRELYLSSNKLSSRSLAKGSCSIPSLISSKISPFALDIAANSAFRLKASATKLALPGLYSIT</sequence>
<proteinExistence type="predicted"/>
<keyword evidence="3" id="KW-0812">Transmembrane</keyword>
<comment type="subcellular location">
    <subcellularLocation>
        <location evidence="1">Membrane</location>
    </subcellularLocation>
</comment>